<sequence length="275" mass="30352">MTKILPALSPATSIAPRSNAVPRRLKDIHSPAAVRLWVPTAWPEIGGPRLDLNPDPRFAEPLFTSRFVPGERTTVYIAGCRGLLSSVAQLLHIGAWKISTTQDESPGLQRRLDALGTDRYGSTYRVGTDTVEDPHFSRWGLSMVGADVILSPGSPLRILPRGIEVILPDDLDFDTFERVLRQALSNAELGRWVASRTGRAHCARFGLSPSRFARYSTYNMGGGDRMSRAREIFLFKPAKQSQRLVRIIETIIMNHVSTVAGARLPASPRADRQAS</sequence>
<gene>
    <name evidence="1" type="ORF">ACFPN9_01865</name>
</gene>
<accession>A0ABW0NUA8</accession>
<proteinExistence type="predicted"/>
<dbReference type="RefSeq" id="WP_377815088.1">
    <property type="nucleotide sequence ID" value="NZ_JBHSLU010000004.1"/>
</dbReference>
<organism evidence="1 2">
    <name type="scientific">Bosea massiliensis</name>
    <dbReference type="NCBI Taxonomy" id="151419"/>
    <lineage>
        <taxon>Bacteria</taxon>
        <taxon>Pseudomonadati</taxon>
        <taxon>Pseudomonadota</taxon>
        <taxon>Alphaproteobacteria</taxon>
        <taxon>Hyphomicrobiales</taxon>
        <taxon>Boseaceae</taxon>
        <taxon>Bosea</taxon>
    </lineage>
</organism>
<evidence type="ECO:0000313" key="2">
    <source>
        <dbReference type="Proteomes" id="UP001596060"/>
    </source>
</evidence>
<dbReference type="EMBL" id="JBHSLU010000004">
    <property type="protein sequence ID" value="MFC5503999.1"/>
    <property type="molecule type" value="Genomic_DNA"/>
</dbReference>
<comment type="caution">
    <text evidence="1">The sequence shown here is derived from an EMBL/GenBank/DDBJ whole genome shotgun (WGS) entry which is preliminary data.</text>
</comment>
<evidence type="ECO:0000313" key="1">
    <source>
        <dbReference type="EMBL" id="MFC5503999.1"/>
    </source>
</evidence>
<protein>
    <submittedName>
        <fullName evidence="1">Uncharacterized protein</fullName>
    </submittedName>
</protein>
<dbReference type="Proteomes" id="UP001596060">
    <property type="component" value="Unassembled WGS sequence"/>
</dbReference>
<keyword evidence="2" id="KW-1185">Reference proteome</keyword>
<reference evidence="2" key="1">
    <citation type="journal article" date="2019" name="Int. J. Syst. Evol. Microbiol.">
        <title>The Global Catalogue of Microorganisms (GCM) 10K type strain sequencing project: providing services to taxonomists for standard genome sequencing and annotation.</title>
        <authorList>
            <consortium name="The Broad Institute Genomics Platform"/>
            <consortium name="The Broad Institute Genome Sequencing Center for Infectious Disease"/>
            <person name="Wu L."/>
            <person name="Ma J."/>
        </authorList>
    </citation>
    <scope>NUCLEOTIDE SEQUENCE [LARGE SCALE GENOMIC DNA]</scope>
    <source>
        <strain evidence="2">CCUG 43117</strain>
    </source>
</reference>
<name>A0ABW0NUA8_9HYPH</name>